<dbReference type="PANTHER" id="PTHR42759">
    <property type="entry name" value="MOXR FAMILY PROTEIN"/>
    <property type="match status" value="1"/>
</dbReference>
<gene>
    <name evidence="2" type="ORF">ACFSOY_03970</name>
</gene>
<dbReference type="InterPro" id="IPR050764">
    <property type="entry name" value="CbbQ/NirQ/NorQ/GpvN"/>
</dbReference>
<sequence length="322" mass="35624">MTTEKNYEVAQRIRKEVGRVIVGQEETINLLLVGLFSGGHILLEDVPGVGKTVLAKALAASIGADFSRVQCTPDLLPSDVIGTTVFNQKSGEFEFREGPLFAQLVLADEINRAIPRTQSSLLEAMAEGQITTDGVTRALERPFFVMATQNPIESHGTFPLPEAQLDRFLMRISLGYPSHEEERRIFRLSRQDAKALQIEAVVSPEDVIEVQNAVRQVKMTQEVEDYLIQLVRKTREWDGIAIGVSPRGLIALGAAAQALAVIRGRDYVIPDDIKYLAPKVLTHRLVLDSSMRLKQKTARDLLDEILNDSTVPVEDDAAQAAR</sequence>
<organism evidence="2 3">
    <name type="scientific">Tumebacillus lipolyticus</name>
    <dbReference type="NCBI Taxonomy" id="1280370"/>
    <lineage>
        <taxon>Bacteria</taxon>
        <taxon>Bacillati</taxon>
        <taxon>Bacillota</taxon>
        <taxon>Bacilli</taxon>
        <taxon>Bacillales</taxon>
        <taxon>Alicyclobacillaceae</taxon>
        <taxon>Tumebacillus</taxon>
    </lineage>
</organism>
<name>A0ABW4ZU72_9BACL</name>
<evidence type="ECO:0000313" key="3">
    <source>
        <dbReference type="Proteomes" id="UP001597343"/>
    </source>
</evidence>
<proteinExistence type="predicted"/>
<protein>
    <submittedName>
        <fullName evidence="2">AAA family ATPase</fullName>
    </submittedName>
</protein>
<dbReference type="EMBL" id="JBHUIO010000002">
    <property type="protein sequence ID" value="MFD2169176.1"/>
    <property type="molecule type" value="Genomic_DNA"/>
</dbReference>
<evidence type="ECO:0000313" key="2">
    <source>
        <dbReference type="EMBL" id="MFD2169176.1"/>
    </source>
</evidence>
<dbReference type="PIRSF" id="PIRSF002849">
    <property type="entry name" value="AAA_ATPase_chaperone_MoxR_prd"/>
    <property type="match status" value="1"/>
</dbReference>
<dbReference type="Gene3D" id="1.10.8.80">
    <property type="entry name" value="Magnesium chelatase subunit I, C-Terminal domain"/>
    <property type="match status" value="1"/>
</dbReference>
<dbReference type="RefSeq" id="WP_386044224.1">
    <property type="nucleotide sequence ID" value="NZ_JBHUIO010000002.1"/>
</dbReference>
<reference evidence="3" key="1">
    <citation type="journal article" date="2019" name="Int. J. Syst. Evol. Microbiol.">
        <title>The Global Catalogue of Microorganisms (GCM) 10K type strain sequencing project: providing services to taxonomists for standard genome sequencing and annotation.</title>
        <authorList>
            <consortium name="The Broad Institute Genomics Platform"/>
            <consortium name="The Broad Institute Genome Sequencing Center for Infectious Disease"/>
            <person name="Wu L."/>
            <person name="Ma J."/>
        </authorList>
    </citation>
    <scope>NUCLEOTIDE SEQUENCE [LARGE SCALE GENOMIC DNA]</scope>
    <source>
        <strain evidence="3">CGMCC 1.13574</strain>
    </source>
</reference>
<dbReference type="Pfam" id="PF07726">
    <property type="entry name" value="AAA_3"/>
    <property type="match status" value="1"/>
</dbReference>
<dbReference type="Gene3D" id="3.40.50.300">
    <property type="entry name" value="P-loop containing nucleotide triphosphate hydrolases"/>
    <property type="match status" value="1"/>
</dbReference>
<evidence type="ECO:0000259" key="1">
    <source>
        <dbReference type="SMART" id="SM00382"/>
    </source>
</evidence>
<feature type="domain" description="AAA+ ATPase" evidence="1">
    <location>
        <begin position="37"/>
        <end position="178"/>
    </location>
</feature>
<dbReference type="SUPFAM" id="SSF52540">
    <property type="entry name" value="P-loop containing nucleoside triphosphate hydrolases"/>
    <property type="match status" value="1"/>
</dbReference>
<keyword evidence="3" id="KW-1185">Reference proteome</keyword>
<dbReference type="InterPro" id="IPR003593">
    <property type="entry name" value="AAA+_ATPase"/>
</dbReference>
<dbReference type="SMART" id="SM00382">
    <property type="entry name" value="AAA"/>
    <property type="match status" value="1"/>
</dbReference>
<dbReference type="InterPro" id="IPR041628">
    <property type="entry name" value="ChlI/MoxR_AAA_lid"/>
</dbReference>
<dbReference type="CDD" id="cd00009">
    <property type="entry name" value="AAA"/>
    <property type="match status" value="1"/>
</dbReference>
<dbReference type="Proteomes" id="UP001597343">
    <property type="component" value="Unassembled WGS sequence"/>
</dbReference>
<dbReference type="InterPro" id="IPR011703">
    <property type="entry name" value="ATPase_AAA-3"/>
</dbReference>
<accession>A0ABW4ZU72</accession>
<dbReference type="InterPro" id="IPR027417">
    <property type="entry name" value="P-loop_NTPase"/>
</dbReference>
<dbReference type="Pfam" id="PF17863">
    <property type="entry name" value="AAA_lid_2"/>
    <property type="match status" value="1"/>
</dbReference>
<dbReference type="PANTHER" id="PTHR42759:SF5">
    <property type="entry name" value="METHANOL DEHYDROGENASE REGULATOR"/>
    <property type="match status" value="1"/>
</dbReference>
<comment type="caution">
    <text evidence="2">The sequence shown here is derived from an EMBL/GenBank/DDBJ whole genome shotgun (WGS) entry which is preliminary data.</text>
</comment>